<organism evidence="2 3">
    <name type="scientific">Cesiribacter andamanensis AMV16</name>
    <dbReference type="NCBI Taxonomy" id="1279009"/>
    <lineage>
        <taxon>Bacteria</taxon>
        <taxon>Pseudomonadati</taxon>
        <taxon>Bacteroidota</taxon>
        <taxon>Cytophagia</taxon>
        <taxon>Cytophagales</taxon>
        <taxon>Cesiribacteraceae</taxon>
        <taxon>Cesiribacter</taxon>
    </lineage>
</organism>
<sequence length="126" mass="14190">MMEKQEVLQLHERLNERFFGASGLRDERALEAALARPLASFGGDELYPGPLEKAAALAESLTKNHPFVEGNMRTAYVLMRLQLLEAGLDLSAGEEERQQLMLALATSRMHYSQLLAWLQQHTKRAP</sequence>
<dbReference type="Gene3D" id="1.20.120.1870">
    <property type="entry name" value="Fic/DOC protein, Fido domain"/>
    <property type="match status" value="1"/>
</dbReference>
<dbReference type="OrthoDB" id="9802752at2"/>
<protein>
    <submittedName>
        <fullName evidence="2">Protein involved in cell division</fullName>
    </submittedName>
</protein>
<dbReference type="GO" id="GO:0016301">
    <property type="term" value="F:kinase activity"/>
    <property type="evidence" value="ECO:0007669"/>
    <property type="project" value="InterPro"/>
</dbReference>
<feature type="domain" description="Fido" evidence="1">
    <location>
        <begin position="2"/>
        <end position="120"/>
    </location>
</feature>
<dbReference type="PANTHER" id="PTHR39426:SF1">
    <property type="entry name" value="HOMOLOGY TO DEATH-ON-CURING PROTEIN OF PHAGE P1"/>
    <property type="match status" value="1"/>
</dbReference>
<dbReference type="InterPro" id="IPR006440">
    <property type="entry name" value="Doc"/>
</dbReference>
<dbReference type="RefSeq" id="WP_009194467.1">
    <property type="nucleotide sequence ID" value="NZ_AODQ01000017.1"/>
</dbReference>
<gene>
    <name evidence="2" type="ORF">ADICEAN_01067</name>
</gene>
<evidence type="ECO:0000313" key="2">
    <source>
        <dbReference type="EMBL" id="EMR03824.1"/>
    </source>
</evidence>
<keyword evidence="3" id="KW-1185">Reference proteome</keyword>
<dbReference type="PROSITE" id="PS51459">
    <property type="entry name" value="FIDO"/>
    <property type="match status" value="1"/>
</dbReference>
<dbReference type="STRING" id="1279009.ADICEAN_01067"/>
<name>M7NZQ0_9BACT</name>
<dbReference type="AlphaFoldDB" id="M7NZQ0"/>
<dbReference type="EMBL" id="AODQ01000017">
    <property type="protein sequence ID" value="EMR03824.1"/>
    <property type="molecule type" value="Genomic_DNA"/>
</dbReference>
<keyword evidence="2" id="KW-0131">Cell cycle</keyword>
<dbReference type="PANTHER" id="PTHR39426">
    <property type="entry name" value="HOMOLOGY TO DEATH-ON-CURING PROTEIN OF PHAGE P1"/>
    <property type="match status" value="1"/>
</dbReference>
<comment type="caution">
    <text evidence="2">The sequence shown here is derived from an EMBL/GenBank/DDBJ whole genome shotgun (WGS) entry which is preliminary data.</text>
</comment>
<dbReference type="NCBIfam" id="TIGR01550">
    <property type="entry name" value="DOC_P1"/>
    <property type="match status" value="1"/>
</dbReference>
<dbReference type="eggNOG" id="COG3654">
    <property type="taxonomic scope" value="Bacteria"/>
</dbReference>
<dbReference type="Pfam" id="PF02661">
    <property type="entry name" value="Fic"/>
    <property type="match status" value="1"/>
</dbReference>
<evidence type="ECO:0000259" key="1">
    <source>
        <dbReference type="PROSITE" id="PS51459"/>
    </source>
</evidence>
<dbReference type="SUPFAM" id="SSF140931">
    <property type="entry name" value="Fic-like"/>
    <property type="match status" value="1"/>
</dbReference>
<proteinExistence type="predicted"/>
<dbReference type="InterPro" id="IPR003812">
    <property type="entry name" value="Fido"/>
</dbReference>
<evidence type="ECO:0000313" key="3">
    <source>
        <dbReference type="Proteomes" id="UP000011910"/>
    </source>
</evidence>
<reference evidence="2 3" key="1">
    <citation type="journal article" date="2013" name="Genome Announc.">
        <title>Draft Genome Sequence of Cesiribacter andamanensis Strain AMV16T, Isolated from a Soil Sample from a Mud Volcano in the Andaman Islands, India.</title>
        <authorList>
            <person name="Shivaji S."/>
            <person name="Ara S."/>
            <person name="Begum Z."/>
            <person name="Srinivas T.N."/>
            <person name="Singh A."/>
            <person name="Kumar Pinnaka A."/>
        </authorList>
    </citation>
    <scope>NUCLEOTIDE SEQUENCE [LARGE SCALE GENOMIC DNA]</scope>
    <source>
        <strain evidence="2 3">AMV16</strain>
    </source>
</reference>
<dbReference type="InterPro" id="IPR036597">
    <property type="entry name" value="Fido-like_dom_sf"/>
</dbReference>
<accession>M7NZQ0</accession>
<dbReference type="GO" id="GO:0051301">
    <property type="term" value="P:cell division"/>
    <property type="evidence" value="ECO:0007669"/>
    <property type="project" value="UniProtKB-KW"/>
</dbReference>
<dbReference type="InterPro" id="IPR053737">
    <property type="entry name" value="Type_II_TA_Toxin"/>
</dbReference>
<keyword evidence="2" id="KW-0132">Cell division</keyword>
<dbReference type="Proteomes" id="UP000011910">
    <property type="component" value="Unassembled WGS sequence"/>
</dbReference>